<dbReference type="PANTHER" id="PTHR22943:SF248">
    <property type="entry name" value="SEVEN TM RECEPTOR"/>
    <property type="match status" value="1"/>
</dbReference>
<reference evidence="2 3" key="1">
    <citation type="submission" date="2018-11" db="EMBL/GenBank/DDBJ databases">
        <authorList>
            <consortium name="Pathogen Informatics"/>
        </authorList>
    </citation>
    <scope>NUCLEOTIDE SEQUENCE [LARGE SCALE GENOMIC DNA]</scope>
</reference>
<keyword evidence="3" id="KW-1185">Reference proteome</keyword>
<dbReference type="AlphaFoldDB" id="A0A3P7J2C9"/>
<evidence type="ECO:0000256" key="1">
    <source>
        <dbReference type="SAM" id="Phobius"/>
    </source>
</evidence>
<protein>
    <recommendedName>
        <fullName evidence="4">7TM GPCR serpentine receptor class x (Srx) domain-containing protein</fullName>
    </recommendedName>
</protein>
<accession>A0A3P7J2C9</accession>
<dbReference type="OrthoDB" id="5859135at2759"/>
<feature type="transmembrane region" description="Helical" evidence="1">
    <location>
        <begin position="168"/>
        <end position="190"/>
    </location>
</feature>
<keyword evidence="1" id="KW-1133">Transmembrane helix</keyword>
<feature type="transmembrane region" description="Helical" evidence="1">
    <location>
        <begin position="97"/>
        <end position="119"/>
    </location>
</feature>
<sequence>MTAAMEVVSTGSTVLFGFAVALNSFFIYVVATKGRKNIGTYKYLMISFAVCNIFYSTAEFASKPGMYGMETALLALHFLYRYVIVCRPTQQKYFDKFYFVLWSLPVLSWGFVYGCITFYCFAPTEQFYKFVEESVRDKLNREVRELSLFSIYTHVIRMDTTVINYPNAIGLLLMVIMMVLTFGVMLVCGLKTARMLRKTSMSAKMLDIQTQLLRALTVQVRAYGSF</sequence>
<dbReference type="InterPro" id="IPR019428">
    <property type="entry name" value="7TM_GPCR_serpentine_rcpt_Str"/>
</dbReference>
<dbReference type="PANTHER" id="PTHR22943">
    <property type="entry name" value="7-TRANSMEMBRANE DOMAIN RECEPTOR C.ELEGANS"/>
    <property type="match status" value="1"/>
</dbReference>
<dbReference type="GO" id="GO:0042048">
    <property type="term" value="P:olfactory behavior"/>
    <property type="evidence" value="ECO:0007669"/>
    <property type="project" value="TreeGrafter"/>
</dbReference>
<name>A0A3P7J2C9_STRVU</name>
<organism evidence="2 3">
    <name type="scientific">Strongylus vulgaris</name>
    <name type="common">Blood worm</name>
    <dbReference type="NCBI Taxonomy" id="40348"/>
    <lineage>
        <taxon>Eukaryota</taxon>
        <taxon>Metazoa</taxon>
        <taxon>Ecdysozoa</taxon>
        <taxon>Nematoda</taxon>
        <taxon>Chromadorea</taxon>
        <taxon>Rhabditida</taxon>
        <taxon>Rhabditina</taxon>
        <taxon>Rhabditomorpha</taxon>
        <taxon>Strongyloidea</taxon>
        <taxon>Strongylidae</taxon>
        <taxon>Strongylus</taxon>
    </lineage>
</organism>
<dbReference type="GO" id="GO:0038022">
    <property type="term" value="F:G protein-coupled olfactory receptor activity"/>
    <property type="evidence" value="ECO:0007669"/>
    <property type="project" value="TreeGrafter"/>
</dbReference>
<evidence type="ECO:0000313" key="3">
    <source>
        <dbReference type="Proteomes" id="UP000270094"/>
    </source>
</evidence>
<dbReference type="SUPFAM" id="SSF81321">
    <property type="entry name" value="Family A G protein-coupled receptor-like"/>
    <property type="match status" value="1"/>
</dbReference>
<keyword evidence="1" id="KW-0812">Transmembrane</keyword>
<dbReference type="Pfam" id="PF10319">
    <property type="entry name" value="7TM_GPCR_Srj"/>
    <property type="match status" value="1"/>
</dbReference>
<feature type="transmembrane region" description="Helical" evidence="1">
    <location>
        <begin position="67"/>
        <end position="85"/>
    </location>
</feature>
<dbReference type="GO" id="GO:0005886">
    <property type="term" value="C:plasma membrane"/>
    <property type="evidence" value="ECO:0007669"/>
    <property type="project" value="TreeGrafter"/>
</dbReference>
<feature type="transmembrane region" description="Helical" evidence="1">
    <location>
        <begin position="12"/>
        <end position="31"/>
    </location>
</feature>
<dbReference type="Proteomes" id="UP000270094">
    <property type="component" value="Unassembled WGS sequence"/>
</dbReference>
<feature type="transmembrane region" description="Helical" evidence="1">
    <location>
        <begin position="43"/>
        <end position="61"/>
    </location>
</feature>
<keyword evidence="1" id="KW-0472">Membrane</keyword>
<gene>
    <name evidence="2" type="ORF">SVUK_LOCUS7082</name>
</gene>
<dbReference type="InterPro" id="IPR019423">
    <property type="entry name" value="7TM_GPCR_serpentine_rcpt_Srj"/>
</dbReference>
<dbReference type="Pfam" id="PF10326">
    <property type="entry name" value="7TM_GPCR_Str"/>
    <property type="match status" value="1"/>
</dbReference>
<evidence type="ECO:0008006" key="4">
    <source>
        <dbReference type="Google" id="ProtNLM"/>
    </source>
</evidence>
<dbReference type="EMBL" id="UYYB01023561">
    <property type="protein sequence ID" value="VDM72084.1"/>
    <property type="molecule type" value="Genomic_DNA"/>
</dbReference>
<dbReference type="Gene3D" id="1.20.1070.10">
    <property type="entry name" value="Rhodopsin 7-helix transmembrane proteins"/>
    <property type="match status" value="1"/>
</dbReference>
<proteinExistence type="predicted"/>
<evidence type="ECO:0000313" key="2">
    <source>
        <dbReference type="EMBL" id="VDM72084.1"/>
    </source>
</evidence>